<organism evidence="1 2">
    <name type="scientific">Bizionia paragorgiae</name>
    <dbReference type="NCBI Taxonomy" id="283786"/>
    <lineage>
        <taxon>Bacteria</taxon>
        <taxon>Pseudomonadati</taxon>
        <taxon>Bacteroidota</taxon>
        <taxon>Flavobacteriia</taxon>
        <taxon>Flavobacteriales</taxon>
        <taxon>Flavobacteriaceae</taxon>
        <taxon>Bizionia</taxon>
    </lineage>
</organism>
<evidence type="ECO:0008006" key="3">
    <source>
        <dbReference type="Google" id="ProtNLM"/>
    </source>
</evidence>
<dbReference type="Proteomes" id="UP000198846">
    <property type="component" value="Unassembled WGS sequence"/>
</dbReference>
<dbReference type="SUPFAM" id="SSF56925">
    <property type="entry name" value="OMPA-like"/>
    <property type="match status" value="1"/>
</dbReference>
<gene>
    <name evidence="1" type="ORF">SAMN04487990_108101</name>
</gene>
<dbReference type="OrthoDB" id="921445at2"/>
<accession>A0A1H3ZEG5</accession>
<name>A0A1H3ZEG5_BIZPA</name>
<dbReference type="RefSeq" id="WP_092133577.1">
    <property type="nucleotide sequence ID" value="NZ_FNQK01000008.1"/>
</dbReference>
<dbReference type="InterPro" id="IPR011250">
    <property type="entry name" value="OMP/PagP_B-barrel"/>
</dbReference>
<dbReference type="EMBL" id="FNQK01000008">
    <property type="protein sequence ID" value="SEA21801.1"/>
    <property type="molecule type" value="Genomic_DNA"/>
</dbReference>
<sequence>MKNQLLFLLTLFVCFNCYSQVLFKPGYYVDRNNKKTTCLIKNTNWRNNPTEFEYKLSENEEPKIGKVALINEFGVNNTSKYVKGIVNIDRSRGTTSDLSETKEPVFNEEELFLKVLVEGKFNLYEYVDGSIRRYFYSEDGDNIEQLIFKNYKTKDNLLAQNNKFRQQLWINLKCPSFTMKDVERLDYTKNDLVRFFNKYSACHNTEPIKFTPKQKKDLFNLTLRPRLNNSSLSVINTSTNGKTTNFDSKLGFGFGLEAEFILPYNNNKWAIVVESTYQNFKSEKTIENNFISGGQQITEVDYSSIEIPISLRHYFHLNNNEKIFVNASYVFDISSKSSIELKRADNSSYSSLDVNSKKNLAIGVGYKLDDKYGIEMRYQTNREILNNYNFWNADYKTFSIIFGYTLF</sequence>
<proteinExistence type="predicted"/>
<keyword evidence="2" id="KW-1185">Reference proteome</keyword>
<protein>
    <recommendedName>
        <fullName evidence="3">Outer membrane protein beta-barrel domain-containing protein</fullName>
    </recommendedName>
</protein>
<reference evidence="1 2" key="1">
    <citation type="submission" date="2016-10" db="EMBL/GenBank/DDBJ databases">
        <authorList>
            <person name="de Groot N.N."/>
        </authorList>
    </citation>
    <scope>NUCLEOTIDE SEQUENCE [LARGE SCALE GENOMIC DNA]</scope>
    <source>
        <strain evidence="1 2">DSM 23842</strain>
    </source>
</reference>
<evidence type="ECO:0000313" key="1">
    <source>
        <dbReference type="EMBL" id="SEA21801.1"/>
    </source>
</evidence>
<evidence type="ECO:0000313" key="2">
    <source>
        <dbReference type="Proteomes" id="UP000198846"/>
    </source>
</evidence>
<dbReference type="AlphaFoldDB" id="A0A1H3ZEG5"/>